<evidence type="ECO:0000259" key="4">
    <source>
        <dbReference type="Pfam" id="PF00582"/>
    </source>
</evidence>
<proteinExistence type="inferred from homology"/>
<name>A0ABT5DMH5_9BACT</name>
<evidence type="ECO:0000256" key="3">
    <source>
        <dbReference type="ARBA" id="ARBA00022840"/>
    </source>
</evidence>
<comment type="caution">
    <text evidence="5">The sequence shown here is derived from an EMBL/GenBank/DDBJ whole genome shotgun (WGS) entry which is preliminary data.</text>
</comment>
<dbReference type="SUPFAM" id="SSF52402">
    <property type="entry name" value="Adenine nucleotide alpha hydrolases-like"/>
    <property type="match status" value="3"/>
</dbReference>
<dbReference type="RefSeq" id="WP_272145550.1">
    <property type="nucleotide sequence ID" value="NZ_JAQNDM010000002.1"/>
</dbReference>
<dbReference type="EMBL" id="JAQNDM010000002">
    <property type="protein sequence ID" value="MDC0714867.1"/>
    <property type="molecule type" value="Genomic_DNA"/>
</dbReference>
<feature type="domain" description="UspA" evidence="4">
    <location>
        <begin position="2"/>
        <end position="129"/>
    </location>
</feature>
<dbReference type="CDD" id="cd00293">
    <property type="entry name" value="USP-like"/>
    <property type="match status" value="3"/>
</dbReference>
<evidence type="ECO:0000256" key="2">
    <source>
        <dbReference type="ARBA" id="ARBA00022741"/>
    </source>
</evidence>
<evidence type="ECO:0000256" key="1">
    <source>
        <dbReference type="ARBA" id="ARBA00008791"/>
    </source>
</evidence>
<accession>A0ABT5DMH5</accession>
<dbReference type="PRINTS" id="PR01438">
    <property type="entry name" value="UNVRSLSTRESS"/>
</dbReference>
<dbReference type="InterPro" id="IPR014729">
    <property type="entry name" value="Rossmann-like_a/b/a_fold"/>
</dbReference>
<dbReference type="InterPro" id="IPR006015">
    <property type="entry name" value="Universal_stress_UspA"/>
</dbReference>
<reference evidence="5 6" key="1">
    <citation type="submission" date="2022-11" db="EMBL/GenBank/DDBJ databases">
        <title>Minimal conservation of predation-associated metabolite biosynthetic gene clusters underscores biosynthetic potential of Myxococcota including descriptions for ten novel species: Archangium lansinium sp. nov., Myxococcus landrumus sp. nov., Nannocystis bai.</title>
        <authorList>
            <person name="Ahearne A."/>
            <person name="Stevens C."/>
            <person name="Dowd S."/>
        </authorList>
    </citation>
    <scope>NUCLEOTIDE SEQUENCE [LARGE SCALE GENOMIC DNA]</scope>
    <source>
        <strain evidence="5 6">NCWAL01</strain>
    </source>
</reference>
<keyword evidence="2" id="KW-0547">Nucleotide-binding</keyword>
<keyword evidence="6" id="KW-1185">Reference proteome</keyword>
<keyword evidence="3" id="KW-0067">ATP-binding</keyword>
<comment type="similarity">
    <text evidence="1">Belongs to the universal stress protein A family.</text>
</comment>
<dbReference type="InterPro" id="IPR006016">
    <property type="entry name" value="UspA"/>
</dbReference>
<dbReference type="Pfam" id="PF00582">
    <property type="entry name" value="Usp"/>
    <property type="match status" value="3"/>
</dbReference>
<evidence type="ECO:0000313" key="6">
    <source>
        <dbReference type="Proteomes" id="UP001221838"/>
    </source>
</evidence>
<organism evidence="5 6">
    <name type="scientific">Stigmatella ashevillensis</name>
    <dbReference type="NCBI Taxonomy" id="2995309"/>
    <lineage>
        <taxon>Bacteria</taxon>
        <taxon>Pseudomonadati</taxon>
        <taxon>Myxococcota</taxon>
        <taxon>Myxococcia</taxon>
        <taxon>Myxococcales</taxon>
        <taxon>Cystobacterineae</taxon>
        <taxon>Archangiaceae</taxon>
        <taxon>Stigmatella</taxon>
    </lineage>
</organism>
<protein>
    <submittedName>
        <fullName evidence="5">Universal stress protein</fullName>
    </submittedName>
</protein>
<evidence type="ECO:0000313" key="5">
    <source>
        <dbReference type="EMBL" id="MDC0714867.1"/>
    </source>
</evidence>
<dbReference type="PANTHER" id="PTHR46268">
    <property type="entry name" value="STRESS RESPONSE PROTEIN NHAX"/>
    <property type="match status" value="1"/>
</dbReference>
<gene>
    <name evidence="5" type="ORF">POL68_40840</name>
</gene>
<feature type="domain" description="UspA" evidence="4">
    <location>
        <begin position="300"/>
        <end position="426"/>
    </location>
</feature>
<dbReference type="PANTHER" id="PTHR46268:SF27">
    <property type="entry name" value="UNIVERSAL STRESS PROTEIN RV2623"/>
    <property type="match status" value="1"/>
</dbReference>
<dbReference type="Gene3D" id="3.40.50.620">
    <property type="entry name" value="HUPs"/>
    <property type="match status" value="3"/>
</dbReference>
<feature type="domain" description="UspA" evidence="4">
    <location>
        <begin position="146"/>
        <end position="285"/>
    </location>
</feature>
<sequence length="430" mass="45643">MPIICATNFSDATHRSCDAAAHLARKAGETLWLVHVLPSDSAKAFGKALMDAADAALGDEARRLEKLGVKVERALLTGEPASALQELAAKQGAQLVVTAAPSHETPFLGMGGTVDRLAEALHMPLLVAREGGGLEAWARGTRPLKVMLGVDRSLPFEKAREWVKGLRKLGPVEVVGGRVFWPQEEAQRLGLERPLSFGEVSPALRQALESETAALVASLAEGGQPVRVRLEPGMGRIADHLVALADEEQVDVLVVGTHQRQALGKLWSVSHHALRLAKMSVVSVPVRGPQGAEVELPQVRTLLVTTDFSELGDRAIAYASALVPAGGRVHLLHVIPSRGTPEQEHALRQQLEQRVPRATGQGNHEVQVEVVAGSDVAGLIAQAAERHGADIICMGTHGRTGLARAVMGSVAQAVMARSDRPVLMVRTPAG</sequence>
<dbReference type="Proteomes" id="UP001221838">
    <property type="component" value="Unassembled WGS sequence"/>
</dbReference>